<organism evidence="2 3">
    <name type="scientific">Ceraceosorus bombacis</name>
    <dbReference type="NCBI Taxonomy" id="401625"/>
    <lineage>
        <taxon>Eukaryota</taxon>
        <taxon>Fungi</taxon>
        <taxon>Dikarya</taxon>
        <taxon>Basidiomycota</taxon>
        <taxon>Ustilaginomycotina</taxon>
        <taxon>Exobasidiomycetes</taxon>
        <taxon>Ceraceosorales</taxon>
        <taxon>Ceraceosoraceae</taxon>
        <taxon>Ceraceosorus</taxon>
    </lineage>
</organism>
<dbReference type="Proteomes" id="UP000054845">
    <property type="component" value="Unassembled WGS sequence"/>
</dbReference>
<dbReference type="OrthoDB" id="3050608at2759"/>
<keyword evidence="3" id="KW-1185">Reference proteome</keyword>
<name>A0A0P1BQ81_9BASI</name>
<feature type="compositionally biased region" description="Low complexity" evidence="1">
    <location>
        <begin position="1"/>
        <end position="22"/>
    </location>
</feature>
<evidence type="ECO:0000313" key="2">
    <source>
        <dbReference type="EMBL" id="CEH19079.1"/>
    </source>
</evidence>
<evidence type="ECO:0000256" key="1">
    <source>
        <dbReference type="SAM" id="MobiDB-lite"/>
    </source>
</evidence>
<accession>A0A0P1BQ81</accession>
<feature type="region of interest" description="Disordered" evidence="1">
    <location>
        <begin position="1"/>
        <end position="27"/>
    </location>
</feature>
<dbReference type="AlphaFoldDB" id="A0A0P1BQ81"/>
<dbReference type="PANTHER" id="PTHR40462">
    <property type="entry name" value="CHROMOSOME 1, WHOLE GENOME SHOTGUN SEQUENCE"/>
    <property type="match status" value="1"/>
</dbReference>
<sequence>MADQQPPANAPAPAEGGAPQQDALDKGIDAVLSKSGHKQSASTTEKISDGFRKIFKKVSGKDVPVADKQ</sequence>
<dbReference type="PANTHER" id="PTHR40462:SF1">
    <property type="entry name" value="EXPRESSED PROTEIN"/>
    <property type="match status" value="1"/>
</dbReference>
<protein>
    <submittedName>
        <fullName evidence="2">Uncharacterized protein</fullName>
    </submittedName>
</protein>
<evidence type="ECO:0000313" key="3">
    <source>
        <dbReference type="Proteomes" id="UP000054845"/>
    </source>
</evidence>
<proteinExistence type="predicted"/>
<reference evidence="2 3" key="1">
    <citation type="submission" date="2014-09" db="EMBL/GenBank/DDBJ databases">
        <authorList>
            <person name="Magalhaes I.L.F."/>
            <person name="Oliveira U."/>
            <person name="Santos F.R."/>
            <person name="Vidigal T.H.D.A."/>
            <person name="Brescovit A.D."/>
            <person name="Santos A.J."/>
        </authorList>
    </citation>
    <scope>NUCLEOTIDE SEQUENCE [LARGE SCALE GENOMIC DNA]</scope>
</reference>
<dbReference type="EMBL" id="CCYA01000277">
    <property type="protein sequence ID" value="CEH19079.1"/>
    <property type="molecule type" value="Genomic_DNA"/>
</dbReference>